<dbReference type="Pfam" id="PF05764">
    <property type="entry name" value="YL1"/>
    <property type="match status" value="1"/>
</dbReference>
<evidence type="ECO:0000259" key="3">
    <source>
        <dbReference type="SMART" id="SM00993"/>
    </source>
</evidence>
<evidence type="ECO:0000313" key="4">
    <source>
        <dbReference type="EMBL" id="KAL2866399.1"/>
    </source>
</evidence>
<feature type="compositionally biased region" description="Acidic residues" evidence="2">
    <location>
        <begin position="66"/>
        <end position="83"/>
    </location>
</feature>
<name>A0ABR4LQH5_9EURO</name>
<dbReference type="GeneID" id="98148181"/>
<evidence type="ECO:0000313" key="5">
    <source>
        <dbReference type="Proteomes" id="UP001610432"/>
    </source>
</evidence>
<organism evidence="4 5">
    <name type="scientific">Aspergillus lucknowensis</name>
    <dbReference type="NCBI Taxonomy" id="176173"/>
    <lineage>
        <taxon>Eukaryota</taxon>
        <taxon>Fungi</taxon>
        <taxon>Dikarya</taxon>
        <taxon>Ascomycota</taxon>
        <taxon>Pezizomycotina</taxon>
        <taxon>Eurotiomycetes</taxon>
        <taxon>Eurotiomycetidae</taxon>
        <taxon>Eurotiales</taxon>
        <taxon>Aspergillaceae</taxon>
        <taxon>Aspergillus</taxon>
        <taxon>Aspergillus subgen. Nidulantes</taxon>
    </lineage>
</organism>
<feature type="compositionally biased region" description="Basic and acidic residues" evidence="2">
    <location>
        <begin position="407"/>
        <end position="432"/>
    </location>
</feature>
<dbReference type="Pfam" id="PF08265">
    <property type="entry name" value="YL1_C"/>
    <property type="match status" value="1"/>
</dbReference>
<feature type="compositionally biased region" description="Basic and acidic residues" evidence="2">
    <location>
        <begin position="1"/>
        <end position="10"/>
    </location>
</feature>
<protein>
    <submittedName>
        <fullName evidence="4">YL1 nuclear protein-domain-containing protein</fullName>
    </submittedName>
</protein>
<dbReference type="InterPro" id="IPR046757">
    <property type="entry name" value="YL1_N"/>
</dbReference>
<feature type="compositionally biased region" description="Polar residues" evidence="2">
    <location>
        <begin position="434"/>
        <end position="443"/>
    </location>
</feature>
<feature type="compositionally biased region" description="Low complexity" evidence="2">
    <location>
        <begin position="482"/>
        <end position="499"/>
    </location>
</feature>
<feature type="region of interest" description="Disordered" evidence="2">
    <location>
        <begin position="51"/>
        <end position="179"/>
    </location>
</feature>
<evidence type="ECO:0000256" key="1">
    <source>
        <dbReference type="ARBA" id="ARBA00006832"/>
    </source>
</evidence>
<proteinExistence type="inferred from homology"/>
<gene>
    <name evidence="4" type="ORF">BJX67DRAFT_381922</name>
</gene>
<feature type="compositionally biased region" description="Basic and acidic residues" evidence="2">
    <location>
        <begin position="202"/>
        <end position="239"/>
    </location>
</feature>
<feature type="compositionally biased region" description="Basic and acidic residues" evidence="2">
    <location>
        <begin position="95"/>
        <end position="118"/>
    </location>
</feature>
<evidence type="ECO:0000256" key="2">
    <source>
        <dbReference type="SAM" id="MobiDB-lite"/>
    </source>
</evidence>
<dbReference type="InterPro" id="IPR013272">
    <property type="entry name" value="Vps72/YL1_C"/>
</dbReference>
<feature type="region of interest" description="Disordered" evidence="2">
    <location>
        <begin position="1"/>
        <end position="30"/>
    </location>
</feature>
<dbReference type="RefSeq" id="XP_070885378.1">
    <property type="nucleotide sequence ID" value="XM_071033109.1"/>
</dbReference>
<dbReference type="EMBL" id="JBFXLQ010000025">
    <property type="protein sequence ID" value="KAL2866399.1"/>
    <property type="molecule type" value="Genomic_DNA"/>
</dbReference>
<feature type="domain" description="Vps72/YL1 C-terminal" evidence="3">
    <location>
        <begin position="594"/>
        <end position="623"/>
    </location>
</feature>
<feature type="compositionally biased region" description="Low complexity" evidence="2">
    <location>
        <begin position="692"/>
        <end position="710"/>
    </location>
</feature>
<accession>A0ABR4LQH5</accession>
<feature type="region of interest" description="Disordered" evidence="2">
    <location>
        <begin position="196"/>
        <end position="239"/>
    </location>
</feature>
<feature type="compositionally biased region" description="Polar residues" evidence="2">
    <location>
        <begin position="513"/>
        <end position="526"/>
    </location>
</feature>
<comment type="similarity">
    <text evidence="1">Belongs to the VPS72/YL1 family.</text>
</comment>
<reference evidence="4 5" key="1">
    <citation type="submission" date="2024-07" db="EMBL/GenBank/DDBJ databases">
        <title>Section-level genome sequencing and comparative genomics of Aspergillus sections Usti and Cavernicolus.</title>
        <authorList>
            <consortium name="Lawrence Berkeley National Laboratory"/>
            <person name="Nybo J.L."/>
            <person name="Vesth T.C."/>
            <person name="Theobald S."/>
            <person name="Frisvad J.C."/>
            <person name="Larsen T.O."/>
            <person name="Kjaerboelling I."/>
            <person name="Rothschild-Mancinelli K."/>
            <person name="Lyhne E.K."/>
            <person name="Kogle M.E."/>
            <person name="Barry K."/>
            <person name="Clum A."/>
            <person name="Na H."/>
            <person name="Ledsgaard L."/>
            <person name="Lin J."/>
            <person name="Lipzen A."/>
            <person name="Kuo A."/>
            <person name="Riley R."/>
            <person name="Mondo S."/>
            <person name="Labutti K."/>
            <person name="Haridas S."/>
            <person name="Pangalinan J."/>
            <person name="Salamov A.A."/>
            <person name="Simmons B.A."/>
            <person name="Magnuson J.K."/>
            <person name="Chen J."/>
            <person name="Drula E."/>
            <person name="Henrissat B."/>
            <person name="Wiebenga A."/>
            <person name="Lubbers R.J."/>
            <person name="Gomes A.C."/>
            <person name="Macurrencykelacurrency M.R."/>
            <person name="Stajich J."/>
            <person name="Grigoriev I.V."/>
            <person name="Mortensen U.H."/>
            <person name="De Vries R.P."/>
            <person name="Baker S.E."/>
            <person name="Andersen M.R."/>
        </authorList>
    </citation>
    <scope>NUCLEOTIDE SEQUENCE [LARGE SCALE GENOMIC DNA]</scope>
    <source>
        <strain evidence="4 5">CBS 449.75</strain>
    </source>
</reference>
<feature type="compositionally biased region" description="Basic and acidic residues" evidence="2">
    <location>
        <begin position="282"/>
        <end position="309"/>
    </location>
</feature>
<comment type="caution">
    <text evidence="4">The sequence shown here is derived from an EMBL/GenBank/DDBJ whole genome shotgun (WGS) entry which is preliminary data.</text>
</comment>
<dbReference type="PANTHER" id="PTHR13275">
    <property type="entry name" value="YL-1 PROTEIN TRANSCRIPTION FACTOR-LIKE 1"/>
    <property type="match status" value="1"/>
</dbReference>
<dbReference type="Proteomes" id="UP001610432">
    <property type="component" value="Unassembled WGS sequence"/>
</dbReference>
<dbReference type="PANTHER" id="PTHR13275:SF4">
    <property type="entry name" value="VACUOLAR PROTEIN SORTING-ASSOCIATED PROTEIN 72 HOMOLOG"/>
    <property type="match status" value="1"/>
</dbReference>
<dbReference type="SMART" id="SM00993">
    <property type="entry name" value="YL1_C"/>
    <property type="match status" value="1"/>
</dbReference>
<feature type="region of interest" description="Disordered" evidence="2">
    <location>
        <begin position="271"/>
        <end position="548"/>
    </location>
</feature>
<feature type="compositionally biased region" description="Polar residues" evidence="2">
    <location>
        <begin position="350"/>
        <end position="361"/>
    </location>
</feature>
<feature type="compositionally biased region" description="Polar residues" evidence="2">
    <location>
        <begin position="158"/>
        <end position="172"/>
    </location>
</feature>
<feature type="region of interest" description="Disordered" evidence="2">
    <location>
        <begin position="651"/>
        <end position="719"/>
    </location>
</feature>
<sequence length="719" mass="78272">MARDDERSSSEDDTPVESLIQGRAKRSTAGRHMSALLEAAADDDLALLFEEVDDDNEFASDVAGEGGEEEDMGLESSSDDEDDQGPHAQGDDLEGERQLEKEEREEKKKKRAREDLRYRITSKKVKIDPTAKLSTPAPRARKKSERVSWIPTLEEGPTRSSSRRQTMQNKQLTHARLKDSEEKRIRLIATMEEAAKRKAKFKPKEMTQAERLAEAERVERHNSKSVSRWEEMEKRKAEERRAKIEALQNRRLEGPVISYWSGVATWVDGRLTRVGKINVTPKPEKEDSTRKKTKKADKENKAETQRKPDTTATEMSTPRPVPPNTSSGNPAGPVPFGTEPKLDQAPALPQQASIGTSQESSALPEKEPTGTEGEASIAVTEPTEPRNTVSEVQLPGRAPEAETTESPIKEKSTETTDPKGAEQSSKEVRDEGTTAETSDSPTNPHKPTPQPADVTVVNDNQPPETEVSPKPEEQANVIAHETITNPTATTPTAPETASTLADPAAPTPMQLDGQESTQPPVHNKQNPGIHVDEQSATNADPLQPSVPPAPAVVEHTGRCLTVLENFDDRTAQSREFNIYFNAKKPPRLTKISSSLCVITSLPSRYRDPDTSLPFANSYAYHEIRDTAAHKYAWSPMLGCYVGPTGTAARGVPERFLDPNAKGSSPKASGGGDEPNTTTKNEEAAKTADGCNPSSSTLSAPPAAATPTTASGGDAMDVDK</sequence>
<keyword evidence="5" id="KW-1185">Reference proteome</keyword>